<feature type="region of interest" description="Disordered" evidence="1">
    <location>
        <begin position="130"/>
        <end position="176"/>
    </location>
</feature>
<dbReference type="eggNOG" id="COG3170">
    <property type="taxonomic scope" value="Bacteria"/>
</dbReference>
<feature type="compositionally biased region" description="Low complexity" evidence="1">
    <location>
        <begin position="151"/>
        <end position="176"/>
    </location>
</feature>
<protein>
    <recommendedName>
        <fullName evidence="4">SPOR domain-containing protein</fullName>
    </recommendedName>
</protein>
<feature type="compositionally biased region" description="Low complexity" evidence="1">
    <location>
        <begin position="228"/>
        <end position="240"/>
    </location>
</feature>
<feature type="compositionally biased region" description="Polar residues" evidence="1">
    <location>
        <begin position="242"/>
        <end position="253"/>
    </location>
</feature>
<dbReference type="STRING" id="323097.Nham_1783"/>
<dbReference type="KEGG" id="nha:Nham_1783"/>
<feature type="region of interest" description="Disordered" evidence="1">
    <location>
        <begin position="408"/>
        <end position="464"/>
    </location>
</feature>
<accession>Q1QMF0</accession>
<evidence type="ECO:0000313" key="2">
    <source>
        <dbReference type="EMBL" id="ABE62597.1"/>
    </source>
</evidence>
<dbReference type="Proteomes" id="UP000001953">
    <property type="component" value="Chromosome"/>
</dbReference>
<proteinExistence type="predicted"/>
<feature type="compositionally biased region" description="Basic residues" evidence="1">
    <location>
        <begin position="419"/>
        <end position="434"/>
    </location>
</feature>
<feature type="compositionally biased region" description="Low complexity" evidence="1">
    <location>
        <begin position="190"/>
        <end position="221"/>
    </location>
</feature>
<dbReference type="AlphaFoldDB" id="Q1QMF0"/>
<feature type="region of interest" description="Disordered" evidence="1">
    <location>
        <begin position="190"/>
        <end position="287"/>
    </location>
</feature>
<evidence type="ECO:0000256" key="1">
    <source>
        <dbReference type="SAM" id="MobiDB-lite"/>
    </source>
</evidence>
<name>Q1QMF0_NITHX</name>
<feature type="compositionally biased region" description="Basic and acidic residues" evidence="1">
    <location>
        <begin position="269"/>
        <end position="284"/>
    </location>
</feature>
<evidence type="ECO:0008006" key="4">
    <source>
        <dbReference type="Google" id="ProtNLM"/>
    </source>
</evidence>
<dbReference type="EMBL" id="CP000319">
    <property type="protein sequence ID" value="ABE62597.1"/>
    <property type="molecule type" value="Genomic_DNA"/>
</dbReference>
<gene>
    <name evidence="2" type="ordered locus">Nham_1783</name>
</gene>
<sequence length="464" mass="47397">MQGSGVIIVAKNQNDLAGSAPADKSGGRPSGFLADEGAFDRRTLWRLGSWGAGSVGAVIVALLAHNSGAGLRHEQTADLARQSQQIQSIAKANENETRRLSSAIDTLNRDRDRLFARVTVLEQGLDSVTGSISQNAAQPGPRRPSSHNEVALGSPPAAAPLLPQPDKALPAPAGLTPPLASAAAETAAAKLSPAAPSPAKSLSANTPSKTSPSANSSSTPALPETNSPAAAATPVTPKAASQPATAAQDSPATRTGGPDETAAITPAKSEPRKNRELHKSKDAGSKAAQIVTASIPAIADARQAPPLPAHIPVAHTDFGVDLGSASSIKGLRALWRSVLKSEAKELTSLHPIIVLKGRSKGGGVQMRLVAGPLADAAAAAKICAVLSENGRACETAVFDGQHLAMNEDGKESGAAATTKKPRPAHTSSRHRHNPRSSARTEEPAPPPPPPPPPKPSPFGSFFSH</sequence>
<dbReference type="HOGENOM" id="CLU_586186_0_0_5"/>
<keyword evidence="3" id="KW-1185">Reference proteome</keyword>
<feature type="compositionally biased region" description="Pro residues" evidence="1">
    <location>
        <begin position="443"/>
        <end position="456"/>
    </location>
</feature>
<organism evidence="2 3">
    <name type="scientific">Nitrobacter hamburgensis (strain DSM 10229 / NCIMB 13809 / X14)</name>
    <dbReference type="NCBI Taxonomy" id="323097"/>
    <lineage>
        <taxon>Bacteria</taxon>
        <taxon>Pseudomonadati</taxon>
        <taxon>Pseudomonadota</taxon>
        <taxon>Alphaproteobacteria</taxon>
        <taxon>Hyphomicrobiales</taxon>
        <taxon>Nitrobacteraceae</taxon>
        <taxon>Nitrobacter</taxon>
    </lineage>
</organism>
<evidence type="ECO:0000313" key="3">
    <source>
        <dbReference type="Proteomes" id="UP000001953"/>
    </source>
</evidence>
<reference evidence="2 3" key="1">
    <citation type="submission" date="2006-03" db="EMBL/GenBank/DDBJ databases">
        <title>Complete sequence of chromosome of Nitrobacter hamburgensis X14.</title>
        <authorList>
            <consortium name="US DOE Joint Genome Institute"/>
            <person name="Copeland A."/>
            <person name="Lucas S."/>
            <person name="Lapidus A."/>
            <person name="Barry K."/>
            <person name="Detter J.C."/>
            <person name="Glavina del Rio T."/>
            <person name="Hammon N."/>
            <person name="Israni S."/>
            <person name="Dalin E."/>
            <person name="Tice H."/>
            <person name="Pitluck S."/>
            <person name="Chain P."/>
            <person name="Malfatti S."/>
            <person name="Shin M."/>
            <person name="Vergez L."/>
            <person name="Schmutz J."/>
            <person name="Larimer F."/>
            <person name="Land M."/>
            <person name="Hauser L."/>
            <person name="Kyrpides N."/>
            <person name="Ivanova N."/>
            <person name="Ward B."/>
            <person name="Arp D."/>
            <person name="Klotz M."/>
            <person name="Stein L."/>
            <person name="O'Mullan G."/>
            <person name="Starkenburg S."/>
            <person name="Sayavedra L."/>
            <person name="Poret-Peterson A.T."/>
            <person name="Gentry M.E."/>
            <person name="Bruce D."/>
            <person name="Richardson P."/>
        </authorList>
    </citation>
    <scope>NUCLEOTIDE SEQUENCE [LARGE SCALE GENOMIC DNA]</scope>
    <source>
        <strain evidence="3">DSM 10229 / NCIMB 13809 / X14</strain>
    </source>
</reference>